<dbReference type="InterPro" id="IPR018957">
    <property type="entry name" value="Znf_C3HC4_RING-type"/>
</dbReference>
<dbReference type="InterPro" id="IPR001841">
    <property type="entry name" value="Znf_RING"/>
</dbReference>
<keyword evidence="2 4" id="KW-0863">Zinc-finger</keyword>
<dbReference type="PROSITE" id="PS00518">
    <property type="entry name" value="ZF_RING_1"/>
    <property type="match status" value="1"/>
</dbReference>
<dbReference type="PROSITE" id="PS50089">
    <property type="entry name" value="ZF_RING_2"/>
    <property type="match status" value="1"/>
</dbReference>
<keyword evidence="1" id="KW-0479">Metal-binding</keyword>
<name>A0A7S0RY74_9CHLO</name>
<dbReference type="SUPFAM" id="SSF57850">
    <property type="entry name" value="RING/U-box"/>
    <property type="match status" value="1"/>
</dbReference>
<dbReference type="AlphaFoldDB" id="A0A7S0RY74"/>
<dbReference type="Pfam" id="PF00097">
    <property type="entry name" value="zf-C3HC4"/>
    <property type="match status" value="1"/>
</dbReference>
<accession>A0A7S0RY74</accession>
<evidence type="ECO:0000256" key="3">
    <source>
        <dbReference type="ARBA" id="ARBA00022833"/>
    </source>
</evidence>
<dbReference type="GO" id="GO:0008270">
    <property type="term" value="F:zinc ion binding"/>
    <property type="evidence" value="ECO:0007669"/>
    <property type="project" value="UniProtKB-KW"/>
</dbReference>
<evidence type="ECO:0000256" key="4">
    <source>
        <dbReference type="PROSITE-ProRule" id="PRU00175"/>
    </source>
</evidence>
<dbReference type="EMBL" id="HBFB01027557">
    <property type="protein sequence ID" value="CAD8691107.1"/>
    <property type="molecule type" value="Transcribed_RNA"/>
</dbReference>
<proteinExistence type="predicted"/>
<protein>
    <recommendedName>
        <fullName evidence="5">RING-type domain-containing protein</fullName>
    </recommendedName>
</protein>
<feature type="domain" description="RING-type" evidence="5">
    <location>
        <begin position="8"/>
        <end position="54"/>
    </location>
</feature>
<reference evidence="6" key="1">
    <citation type="submission" date="2021-01" db="EMBL/GenBank/DDBJ databases">
        <authorList>
            <person name="Corre E."/>
            <person name="Pelletier E."/>
            <person name="Niang G."/>
            <person name="Scheremetjew M."/>
            <person name="Finn R."/>
            <person name="Kale V."/>
            <person name="Holt S."/>
            <person name="Cochrane G."/>
            <person name="Meng A."/>
            <person name="Brown T."/>
            <person name="Cohen L."/>
        </authorList>
    </citation>
    <scope>NUCLEOTIDE SEQUENCE</scope>
    <source>
        <strain evidence="6">SAG 11-49</strain>
    </source>
</reference>
<evidence type="ECO:0000313" key="6">
    <source>
        <dbReference type="EMBL" id="CAD8691107.1"/>
    </source>
</evidence>
<evidence type="ECO:0000259" key="5">
    <source>
        <dbReference type="PROSITE" id="PS50089"/>
    </source>
</evidence>
<dbReference type="InterPro" id="IPR013083">
    <property type="entry name" value="Znf_RING/FYVE/PHD"/>
</dbReference>
<organism evidence="6">
    <name type="scientific">Chlamydomonas leiostraca</name>
    <dbReference type="NCBI Taxonomy" id="1034604"/>
    <lineage>
        <taxon>Eukaryota</taxon>
        <taxon>Viridiplantae</taxon>
        <taxon>Chlorophyta</taxon>
        <taxon>core chlorophytes</taxon>
        <taxon>Chlorophyceae</taxon>
        <taxon>CS clade</taxon>
        <taxon>Chlamydomonadales</taxon>
        <taxon>Chlamydomonadaceae</taxon>
        <taxon>Chlamydomonas</taxon>
    </lineage>
</organism>
<dbReference type="SMART" id="SM00184">
    <property type="entry name" value="RING"/>
    <property type="match status" value="1"/>
</dbReference>
<dbReference type="Gene3D" id="3.30.40.10">
    <property type="entry name" value="Zinc/RING finger domain, C3HC4 (zinc finger)"/>
    <property type="match status" value="1"/>
</dbReference>
<dbReference type="InterPro" id="IPR017907">
    <property type="entry name" value="Znf_RING_CS"/>
</dbReference>
<evidence type="ECO:0000256" key="2">
    <source>
        <dbReference type="ARBA" id="ARBA00022771"/>
    </source>
</evidence>
<sequence>MEEDSWTCAICYQVLVDPVVGRCGHDYCKTCLLLWADRVLQKPGQPGVPCPQCRCELASTLEEVYSIGICVRVKQCVEALFQEKVQERRRELAAVELPPGVRGVVAQRAQSQQRARVGRTRYIRARRTRGPSASPPPTFPLTAHVAQQPQLPAVPAATAATSAQQPAQAAAQPSSVWVGPPVVCFTMGWWERSETTRRRARGGARRM</sequence>
<evidence type="ECO:0000256" key="1">
    <source>
        <dbReference type="ARBA" id="ARBA00022723"/>
    </source>
</evidence>
<keyword evidence="3" id="KW-0862">Zinc</keyword>
<gene>
    <name evidence="6" type="ORF">CLEI1391_LOCUS15410</name>
</gene>